<evidence type="ECO:0000256" key="10">
    <source>
        <dbReference type="SAM" id="MobiDB-lite"/>
    </source>
</evidence>
<comment type="catalytic activity">
    <reaction evidence="7 8">
        <text>an N-acyl-L-alpha-aminoacyl-tRNA + H2O = an N-acyl-L-amino acid + a tRNA + H(+)</text>
        <dbReference type="Rhea" id="RHEA:54448"/>
        <dbReference type="Rhea" id="RHEA-COMP:10123"/>
        <dbReference type="Rhea" id="RHEA-COMP:13883"/>
        <dbReference type="ChEBI" id="CHEBI:15377"/>
        <dbReference type="ChEBI" id="CHEBI:15378"/>
        <dbReference type="ChEBI" id="CHEBI:59874"/>
        <dbReference type="ChEBI" id="CHEBI:78442"/>
        <dbReference type="ChEBI" id="CHEBI:138191"/>
        <dbReference type="EC" id="3.1.1.29"/>
    </reaction>
</comment>
<dbReference type="FunFam" id="3.40.50.1470:FF:000001">
    <property type="entry name" value="Peptidyl-tRNA hydrolase"/>
    <property type="match status" value="1"/>
</dbReference>
<dbReference type="HAMAP" id="MF_00083">
    <property type="entry name" value="Pept_tRNA_hydro_bact"/>
    <property type="match status" value="1"/>
</dbReference>
<dbReference type="AlphaFoldDB" id="A0A8E6B689"/>
<dbReference type="PANTHER" id="PTHR17224:SF1">
    <property type="entry name" value="PEPTIDYL-TRNA HYDROLASE"/>
    <property type="match status" value="1"/>
</dbReference>
<keyword evidence="2 7" id="KW-0820">tRNA-binding</keyword>
<evidence type="ECO:0000256" key="7">
    <source>
        <dbReference type="HAMAP-Rule" id="MF_00083"/>
    </source>
</evidence>
<gene>
    <name evidence="7 11" type="primary">pth</name>
    <name evidence="11" type="ORF">KIH39_00895</name>
</gene>
<feature type="site" description="Discriminates between blocked and unblocked aminoacyl-tRNA" evidence="7">
    <location>
        <position position="9"/>
    </location>
</feature>
<comment type="similarity">
    <text evidence="5 7 9">Belongs to the PTH family.</text>
</comment>
<feature type="binding site" evidence="7">
    <location>
        <position position="64"/>
    </location>
    <ligand>
        <name>tRNA</name>
        <dbReference type="ChEBI" id="CHEBI:17843"/>
    </ligand>
</feature>
<evidence type="ECO:0000256" key="6">
    <source>
        <dbReference type="ARBA" id="ARBA00050038"/>
    </source>
</evidence>
<dbReference type="RefSeq" id="WP_213497398.1">
    <property type="nucleotide sequence ID" value="NZ_CP074694.1"/>
</dbReference>
<comment type="function">
    <text evidence="7">Catalyzes the release of premature peptidyl moieties from peptidyl-tRNA molecules trapped in stalled 50S ribosomal subunits, and thus maintains levels of free tRNAs and 50S ribosomes.</text>
</comment>
<keyword evidence="4 7" id="KW-0694">RNA-binding</keyword>
<dbReference type="CDD" id="cd00462">
    <property type="entry name" value="PTH"/>
    <property type="match status" value="1"/>
</dbReference>
<dbReference type="GO" id="GO:0006515">
    <property type="term" value="P:protein quality control for misfolded or incompletely synthesized proteins"/>
    <property type="evidence" value="ECO:0007669"/>
    <property type="project" value="UniProtKB-UniRule"/>
</dbReference>
<dbReference type="NCBIfam" id="TIGR00447">
    <property type="entry name" value="pth"/>
    <property type="match status" value="1"/>
</dbReference>
<dbReference type="Pfam" id="PF01195">
    <property type="entry name" value="Pept_tRNA_hydro"/>
    <property type="match status" value="1"/>
</dbReference>
<sequence length="223" mass="24033">MKVVVGLGNPGSKFSGTRHNIGFEVIDYLAKSPLAGSFRAKFESQIADSTEGGQQLLLVKPETFMNLSGQAVKQIKEFYKLELTDLMIICDDIALPIGKLRIKAKGSHGGQNGLRNIEAHLGTNGFNRLRIGVGDTGGIDAAAYVLSRFKSGERQQVEDAVSDAARAVLVWAAEGIDVCMNRFNGDPQTTKKVKKAEDQPSSKTDKKLEPGESKARPNATGNE</sequence>
<comment type="subcellular location">
    <subcellularLocation>
        <location evidence="7">Cytoplasm</location>
    </subcellularLocation>
</comment>
<evidence type="ECO:0000256" key="4">
    <source>
        <dbReference type="ARBA" id="ARBA00022884"/>
    </source>
</evidence>
<reference evidence="11" key="1">
    <citation type="submission" date="2021-05" db="EMBL/GenBank/DDBJ databases">
        <title>Complete genome sequence of the cellulolytic planctomycete Telmatocola sphagniphila SP2T and characterization of the first cellulase from planctomycetes.</title>
        <authorList>
            <person name="Rakitin A.L."/>
            <person name="Beletsky A.V."/>
            <person name="Naumoff D.G."/>
            <person name="Kulichevskaya I.S."/>
            <person name="Mardanov A.V."/>
            <person name="Ravin N.V."/>
            <person name="Dedysh S.N."/>
        </authorList>
    </citation>
    <scope>NUCLEOTIDE SEQUENCE</scope>
    <source>
        <strain evidence="11">SP2T</strain>
    </source>
</reference>
<dbReference type="GO" id="GO:0005737">
    <property type="term" value="C:cytoplasm"/>
    <property type="evidence" value="ECO:0007669"/>
    <property type="project" value="UniProtKB-SubCell"/>
</dbReference>
<evidence type="ECO:0000256" key="8">
    <source>
        <dbReference type="RuleBase" id="RU000673"/>
    </source>
</evidence>
<evidence type="ECO:0000256" key="2">
    <source>
        <dbReference type="ARBA" id="ARBA00022555"/>
    </source>
</evidence>
<evidence type="ECO:0000313" key="11">
    <source>
        <dbReference type="EMBL" id="QVL32506.1"/>
    </source>
</evidence>
<keyword evidence="7" id="KW-0963">Cytoplasm</keyword>
<feature type="binding site" evidence="7">
    <location>
        <position position="66"/>
    </location>
    <ligand>
        <name>tRNA</name>
        <dbReference type="ChEBI" id="CHEBI:17843"/>
    </ligand>
</feature>
<name>A0A8E6B689_9BACT</name>
<dbReference type="KEGG" id="tsph:KIH39_00895"/>
<feature type="active site" description="Proton acceptor" evidence="7">
    <location>
        <position position="19"/>
    </location>
</feature>
<evidence type="ECO:0000256" key="5">
    <source>
        <dbReference type="ARBA" id="ARBA00038063"/>
    </source>
</evidence>
<keyword evidence="12" id="KW-1185">Reference proteome</keyword>
<comment type="subunit">
    <text evidence="7">Monomer.</text>
</comment>
<feature type="binding site" evidence="7">
    <location>
        <position position="14"/>
    </location>
    <ligand>
        <name>tRNA</name>
        <dbReference type="ChEBI" id="CHEBI:17843"/>
    </ligand>
</feature>
<dbReference type="SUPFAM" id="SSF53178">
    <property type="entry name" value="Peptidyl-tRNA hydrolase-like"/>
    <property type="match status" value="1"/>
</dbReference>
<evidence type="ECO:0000256" key="3">
    <source>
        <dbReference type="ARBA" id="ARBA00022801"/>
    </source>
</evidence>
<dbReference type="InterPro" id="IPR018171">
    <property type="entry name" value="Pept_tRNA_hydro_CS"/>
</dbReference>
<evidence type="ECO:0000313" key="12">
    <source>
        <dbReference type="Proteomes" id="UP000676194"/>
    </source>
</evidence>
<dbReference type="Gene3D" id="3.40.50.1470">
    <property type="entry name" value="Peptidyl-tRNA hydrolase"/>
    <property type="match status" value="1"/>
</dbReference>
<evidence type="ECO:0000256" key="9">
    <source>
        <dbReference type="RuleBase" id="RU004320"/>
    </source>
</evidence>
<dbReference type="GO" id="GO:0072344">
    <property type="term" value="P:rescue of stalled ribosome"/>
    <property type="evidence" value="ECO:0007669"/>
    <property type="project" value="UniProtKB-UniRule"/>
</dbReference>
<dbReference type="PROSITE" id="PS01195">
    <property type="entry name" value="PEPT_TRNA_HYDROL_1"/>
    <property type="match status" value="1"/>
</dbReference>
<dbReference type="EC" id="3.1.1.29" evidence="1 7"/>
<dbReference type="EMBL" id="CP074694">
    <property type="protein sequence ID" value="QVL32506.1"/>
    <property type="molecule type" value="Genomic_DNA"/>
</dbReference>
<feature type="binding site" evidence="7">
    <location>
        <position position="112"/>
    </location>
    <ligand>
        <name>tRNA</name>
        <dbReference type="ChEBI" id="CHEBI:17843"/>
    </ligand>
</feature>
<proteinExistence type="inferred from homology"/>
<comment type="function">
    <text evidence="7">Hydrolyzes ribosome-free peptidyl-tRNAs (with 1 or more amino acids incorporated), which drop off the ribosome during protein synthesis, or as a result of ribosome stalling.</text>
</comment>
<accession>A0A8E6B689</accession>
<evidence type="ECO:0000256" key="1">
    <source>
        <dbReference type="ARBA" id="ARBA00013260"/>
    </source>
</evidence>
<feature type="site" description="Stabilizes the basic form of H active site to accept a proton" evidence="7">
    <location>
        <position position="91"/>
    </location>
</feature>
<protein>
    <recommendedName>
        <fullName evidence="6 7">Peptidyl-tRNA hydrolase</fullName>
        <shortName evidence="7">Pth</shortName>
        <ecNumber evidence="1 7">3.1.1.29</ecNumber>
    </recommendedName>
</protein>
<feature type="region of interest" description="Disordered" evidence="10">
    <location>
        <begin position="183"/>
        <end position="223"/>
    </location>
</feature>
<keyword evidence="3 7" id="KW-0378">Hydrolase</keyword>
<dbReference type="GO" id="GO:0004045">
    <property type="term" value="F:peptidyl-tRNA hydrolase activity"/>
    <property type="evidence" value="ECO:0007669"/>
    <property type="project" value="UniProtKB-UniRule"/>
</dbReference>
<dbReference type="GO" id="GO:0000049">
    <property type="term" value="F:tRNA binding"/>
    <property type="evidence" value="ECO:0007669"/>
    <property type="project" value="UniProtKB-UniRule"/>
</dbReference>
<dbReference type="InterPro" id="IPR036416">
    <property type="entry name" value="Pept_tRNA_hydro_sf"/>
</dbReference>
<dbReference type="PANTHER" id="PTHR17224">
    <property type="entry name" value="PEPTIDYL-TRNA HYDROLASE"/>
    <property type="match status" value="1"/>
</dbReference>
<organism evidence="11 12">
    <name type="scientific">Telmatocola sphagniphila</name>
    <dbReference type="NCBI Taxonomy" id="1123043"/>
    <lineage>
        <taxon>Bacteria</taxon>
        <taxon>Pseudomonadati</taxon>
        <taxon>Planctomycetota</taxon>
        <taxon>Planctomycetia</taxon>
        <taxon>Gemmatales</taxon>
        <taxon>Gemmataceae</taxon>
    </lineage>
</organism>
<dbReference type="Proteomes" id="UP000676194">
    <property type="component" value="Chromosome"/>
</dbReference>
<feature type="compositionally biased region" description="Basic and acidic residues" evidence="10">
    <location>
        <begin position="195"/>
        <end position="215"/>
    </location>
</feature>
<dbReference type="InterPro" id="IPR001328">
    <property type="entry name" value="Pept_tRNA_hydro"/>
</dbReference>